<evidence type="ECO:0000313" key="2">
    <source>
        <dbReference type="EMBL" id="OGM94804.1"/>
    </source>
</evidence>
<dbReference type="PANTHER" id="PTHR43179">
    <property type="entry name" value="RHAMNOSYLTRANSFERASE WBBL"/>
    <property type="match status" value="1"/>
</dbReference>
<evidence type="ECO:0000259" key="1">
    <source>
        <dbReference type="Pfam" id="PF00535"/>
    </source>
</evidence>
<dbReference type="AlphaFoldDB" id="A0A1F8E1S1"/>
<organism evidence="2 3">
    <name type="scientific">Candidatus Wolfebacteria bacterium RIFOXYD1_FULL_48_65</name>
    <dbReference type="NCBI Taxonomy" id="1802561"/>
    <lineage>
        <taxon>Bacteria</taxon>
        <taxon>Candidatus Wolfeibacteriota</taxon>
    </lineage>
</organism>
<dbReference type="InterPro" id="IPR001173">
    <property type="entry name" value="Glyco_trans_2-like"/>
</dbReference>
<protein>
    <recommendedName>
        <fullName evidence="1">Glycosyltransferase 2-like domain-containing protein</fullName>
    </recommendedName>
</protein>
<dbReference type="Gene3D" id="3.90.550.10">
    <property type="entry name" value="Spore Coat Polysaccharide Biosynthesis Protein SpsA, Chain A"/>
    <property type="match status" value="1"/>
</dbReference>
<feature type="domain" description="Glycosyltransferase 2-like" evidence="1">
    <location>
        <begin position="8"/>
        <end position="180"/>
    </location>
</feature>
<dbReference type="InterPro" id="IPR029044">
    <property type="entry name" value="Nucleotide-diphossugar_trans"/>
</dbReference>
<accession>A0A1F8E1S1</accession>
<sequence length="271" mass="31849">MIDIAIQIVNYKTKAYLSRCIESVLKDMRDSGIVYRVIVLENGSGDDLRDLEDSYKGELVDFQYSGKNLGFGGGHNALSKKLESKYIFALNPDTHIEKGAIKILFDFMEAHPEAGMCGPRVLLPEKNFFWHKKPFWPKQFVWKEFFERYFGIRIMKNIAFLEHDPIIGSALFIRRDAYEKVGGFDEHLFLYFEEGDLCNSLKKEGYGIFFVYDAIVVHFYGKSDVSKRRKVEEFKKSRRYFYIKWYGEEKAKEMLAKEENILNDKRLEKVL</sequence>
<proteinExistence type="predicted"/>
<gene>
    <name evidence="2" type="ORF">A2610_04030</name>
</gene>
<dbReference type="EMBL" id="MGIV01000011">
    <property type="protein sequence ID" value="OGM94804.1"/>
    <property type="molecule type" value="Genomic_DNA"/>
</dbReference>
<name>A0A1F8E1S1_9BACT</name>
<comment type="caution">
    <text evidence="2">The sequence shown here is derived from an EMBL/GenBank/DDBJ whole genome shotgun (WGS) entry which is preliminary data.</text>
</comment>
<dbReference type="CDD" id="cd04186">
    <property type="entry name" value="GT_2_like_c"/>
    <property type="match status" value="1"/>
</dbReference>
<dbReference type="Pfam" id="PF00535">
    <property type="entry name" value="Glycos_transf_2"/>
    <property type="match status" value="1"/>
</dbReference>
<evidence type="ECO:0000313" key="3">
    <source>
        <dbReference type="Proteomes" id="UP000179057"/>
    </source>
</evidence>
<dbReference type="PANTHER" id="PTHR43179:SF7">
    <property type="entry name" value="RHAMNOSYLTRANSFERASE WBBL"/>
    <property type="match status" value="1"/>
</dbReference>
<dbReference type="SUPFAM" id="SSF53448">
    <property type="entry name" value="Nucleotide-diphospho-sugar transferases"/>
    <property type="match status" value="1"/>
</dbReference>
<dbReference type="Proteomes" id="UP000179057">
    <property type="component" value="Unassembled WGS sequence"/>
</dbReference>
<reference evidence="2 3" key="1">
    <citation type="journal article" date="2016" name="Nat. Commun.">
        <title>Thousands of microbial genomes shed light on interconnected biogeochemical processes in an aquifer system.</title>
        <authorList>
            <person name="Anantharaman K."/>
            <person name="Brown C.T."/>
            <person name="Hug L.A."/>
            <person name="Sharon I."/>
            <person name="Castelle C.J."/>
            <person name="Probst A.J."/>
            <person name="Thomas B.C."/>
            <person name="Singh A."/>
            <person name="Wilkins M.J."/>
            <person name="Karaoz U."/>
            <person name="Brodie E.L."/>
            <person name="Williams K.H."/>
            <person name="Hubbard S.S."/>
            <person name="Banfield J.F."/>
        </authorList>
    </citation>
    <scope>NUCLEOTIDE SEQUENCE [LARGE SCALE GENOMIC DNA]</scope>
</reference>